<dbReference type="PANTHER" id="PTHR11226:SF0">
    <property type="entry name" value="UDP-GLUCOSE:GLYCOPROTEIN GLUCOSYLTRANSFERASE"/>
    <property type="match status" value="1"/>
</dbReference>
<dbReference type="Proteomes" id="UP000663823">
    <property type="component" value="Unassembled WGS sequence"/>
</dbReference>
<dbReference type="InterPro" id="IPR009448">
    <property type="entry name" value="UDP-g_GGtrans"/>
</dbReference>
<protein>
    <submittedName>
        <fullName evidence="1">Uncharacterized protein</fullName>
    </submittedName>
</protein>
<gene>
    <name evidence="8" type="ORF">FNK824_LOCUS28329</name>
    <name evidence="7" type="ORF">JBS370_LOCUS25281</name>
    <name evidence="5" type="ORF">JXQ802_LOCUS46797</name>
    <name evidence="6" type="ORF">OTI717_LOCUS7459</name>
    <name evidence="3" type="ORF">PYM288_LOCUS30034</name>
    <name evidence="2" type="ORF">RFH988_LOCUS20814</name>
    <name evidence="4" type="ORF">SEV965_LOCUS30433</name>
    <name evidence="1" type="ORF">ZHD862_LOCUS18483</name>
</gene>
<dbReference type="GO" id="GO:0036503">
    <property type="term" value="P:ERAD pathway"/>
    <property type="evidence" value="ECO:0007669"/>
    <property type="project" value="TreeGrafter"/>
</dbReference>
<dbReference type="EMBL" id="CAJNOO010001294">
    <property type="protein sequence ID" value="CAF1129983.1"/>
    <property type="molecule type" value="Genomic_DNA"/>
</dbReference>
<dbReference type="GO" id="GO:0051082">
    <property type="term" value="F:unfolded protein binding"/>
    <property type="evidence" value="ECO:0007669"/>
    <property type="project" value="TreeGrafter"/>
</dbReference>
<dbReference type="AlphaFoldDB" id="A0A814QBP5"/>
<dbReference type="EMBL" id="CAJNOH010002622">
    <property type="protein sequence ID" value="CAF1303444.1"/>
    <property type="molecule type" value="Genomic_DNA"/>
</dbReference>
<reference evidence="1" key="1">
    <citation type="submission" date="2021-02" db="EMBL/GenBank/DDBJ databases">
        <authorList>
            <person name="Nowell W R."/>
        </authorList>
    </citation>
    <scope>NUCLEOTIDE SEQUENCE</scope>
</reference>
<dbReference type="Proteomes" id="UP000663864">
    <property type="component" value="Unassembled WGS sequence"/>
</dbReference>
<name>A0A814QBP5_9BILA</name>
<dbReference type="Proteomes" id="UP000663882">
    <property type="component" value="Unassembled WGS sequence"/>
</dbReference>
<evidence type="ECO:0000313" key="3">
    <source>
        <dbReference type="EMBL" id="CAF1303444.1"/>
    </source>
</evidence>
<dbReference type="PANTHER" id="PTHR11226">
    <property type="entry name" value="UDP-GLUCOSE GLYCOPROTEIN:GLUCOSYLTRANSFERASE"/>
    <property type="match status" value="1"/>
</dbReference>
<dbReference type="Pfam" id="PF06427">
    <property type="entry name" value="UDP-g_GGTase"/>
    <property type="match status" value="1"/>
</dbReference>
<dbReference type="EMBL" id="CAJNOT010000962">
    <property type="protein sequence ID" value="CAF1118158.1"/>
    <property type="molecule type" value="Genomic_DNA"/>
</dbReference>
<dbReference type="OrthoDB" id="27683at2759"/>
<proteinExistence type="predicted"/>
<dbReference type="EMBL" id="CAJOBD010004155">
    <property type="protein sequence ID" value="CAF3982880.1"/>
    <property type="molecule type" value="Genomic_DNA"/>
</dbReference>
<comment type="caution">
    <text evidence="1">The sequence shown here is derived from an EMBL/GenBank/DDBJ whole genome shotgun (WGS) entry which is preliminary data.</text>
</comment>
<dbReference type="GO" id="GO:0018279">
    <property type="term" value="P:protein N-linked glycosylation via asparagine"/>
    <property type="evidence" value="ECO:0007669"/>
    <property type="project" value="TreeGrafter"/>
</dbReference>
<dbReference type="Proteomes" id="UP000663889">
    <property type="component" value="Unassembled WGS sequence"/>
</dbReference>
<dbReference type="EMBL" id="CAJOBE010007717">
    <property type="protein sequence ID" value="CAF4043844.1"/>
    <property type="molecule type" value="Genomic_DNA"/>
</dbReference>
<evidence type="ECO:0000313" key="2">
    <source>
        <dbReference type="EMBL" id="CAF1129983.1"/>
    </source>
</evidence>
<evidence type="ECO:0000313" key="6">
    <source>
        <dbReference type="EMBL" id="CAF3614173.1"/>
    </source>
</evidence>
<evidence type="ECO:0000313" key="10">
    <source>
        <dbReference type="Proteomes" id="UP000663870"/>
    </source>
</evidence>
<keyword evidence="10" id="KW-1185">Reference proteome</keyword>
<dbReference type="EMBL" id="CAJNOU010003273">
    <property type="protein sequence ID" value="CAF1381381.1"/>
    <property type="molecule type" value="Genomic_DNA"/>
</dbReference>
<evidence type="ECO:0000313" key="1">
    <source>
        <dbReference type="EMBL" id="CAF1118158.1"/>
    </source>
</evidence>
<evidence type="ECO:0000313" key="7">
    <source>
        <dbReference type="EMBL" id="CAF3982880.1"/>
    </source>
</evidence>
<sequence length="157" mass="18578">MIYFNCKLQLSEMPLKSFYRYVYDTNLQEMPSAIFRHVPETPILTLDMVTPESWMVEAVTSPYHLDNIYLEDVPVGVLTNFELQYLLIKGQCFDETQSYSRDLQLILGTNKTKNIFVTIVMSNLGYFQLKAYPDVWHLNLREERSDEIYRMAKIQTR</sequence>
<dbReference type="Proteomes" id="UP000663854">
    <property type="component" value="Unassembled WGS sequence"/>
</dbReference>
<dbReference type="GO" id="GO:0003980">
    <property type="term" value="F:UDP-glucose:glycoprotein glucosyltransferase activity"/>
    <property type="evidence" value="ECO:0007669"/>
    <property type="project" value="InterPro"/>
</dbReference>
<dbReference type="Proteomes" id="UP000663836">
    <property type="component" value="Unassembled WGS sequence"/>
</dbReference>
<evidence type="ECO:0000313" key="5">
    <source>
        <dbReference type="EMBL" id="CAF1586716.1"/>
    </source>
</evidence>
<dbReference type="Proteomes" id="UP000663874">
    <property type="component" value="Unassembled WGS sequence"/>
</dbReference>
<dbReference type="EMBL" id="CAJNOL010004367">
    <property type="protein sequence ID" value="CAF1586716.1"/>
    <property type="molecule type" value="Genomic_DNA"/>
</dbReference>
<organism evidence="1 9">
    <name type="scientific">Rotaria sordida</name>
    <dbReference type="NCBI Taxonomy" id="392033"/>
    <lineage>
        <taxon>Eukaryota</taxon>
        <taxon>Metazoa</taxon>
        <taxon>Spiralia</taxon>
        <taxon>Gnathifera</taxon>
        <taxon>Rotifera</taxon>
        <taxon>Eurotatoria</taxon>
        <taxon>Bdelloidea</taxon>
        <taxon>Philodinida</taxon>
        <taxon>Philodinidae</taxon>
        <taxon>Rotaria</taxon>
    </lineage>
</organism>
<dbReference type="EMBL" id="CAJOAX010000561">
    <property type="protein sequence ID" value="CAF3614173.1"/>
    <property type="molecule type" value="Genomic_DNA"/>
</dbReference>
<dbReference type="GO" id="GO:0005783">
    <property type="term" value="C:endoplasmic reticulum"/>
    <property type="evidence" value="ECO:0007669"/>
    <property type="project" value="TreeGrafter"/>
</dbReference>
<accession>A0A814QBP5</accession>
<dbReference type="Proteomes" id="UP000663870">
    <property type="component" value="Unassembled WGS sequence"/>
</dbReference>
<evidence type="ECO:0000313" key="9">
    <source>
        <dbReference type="Proteomes" id="UP000663864"/>
    </source>
</evidence>
<evidence type="ECO:0000313" key="4">
    <source>
        <dbReference type="EMBL" id="CAF1381381.1"/>
    </source>
</evidence>
<evidence type="ECO:0000313" key="8">
    <source>
        <dbReference type="EMBL" id="CAF4043844.1"/>
    </source>
</evidence>